<feature type="chain" id="PRO_5004169568" evidence="1">
    <location>
        <begin position="27"/>
        <end position="503"/>
    </location>
</feature>
<dbReference type="InterPro" id="IPR001563">
    <property type="entry name" value="Peptidase_S10"/>
</dbReference>
<name>Q0BZ16_HYPNA</name>
<dbReference type="Pfam" id="PF00450">
    <property type="entry name" value="Peptidase_S10"/>
    <property type="match status" value="1"/>
</dbReference>
<dbReference type="GO" id="GO:0006508">
    <property type="term" value="P:proteolysis"/>
    <property type="evidence" value="ECO:0007669"/>
    <property type="project" value="InterPro"/>
</dbReference>
<dbReference type="HOGENOM" id="CLU_032786_0_0_5"/>
<evidence type="ECO:0000313" key="2">
    <source>
        <dbReference type="EMBL" id="ABI75817.1"/>
    </source>
</evidence>
<keyword evidence="3" id="KW-1185">Reference proteome</keyword>
<dbReference type="Gene3D" id="3.40.50.1820">
    <property type="entry name" value="alpha/beta hydrolase"/>
    <property type="match status" value="1"/>
</dbReference>
<keyword evidence="2" id="KW-0121">Carboxypeptidase</keyword>
<dbReference type="Proteomes" id="UP000001959">
    <property type="component" value="Chromosome"/>
</dbReference>
<dbReference type="PROSITE" id="PS51257">
    <property type="entry name" value="PROKAR_LIPOPROTEIN"/>
    <property type="match status" value="1"/>
</dbReference>
<dbReference type="SUPFAM" id="SSF53474">
    <property type="entry name" value="alpha/beta-Hydrolases"/>
    <property type="match status" value="1"/>
</dbReference>
<keyword evidence="1" id="KW-0732">Signal</keyword>
<reference evidence="2 3" key="1">
    <citation type="journal article" date="2006" name="J. Bacteriol.">
        <title>Comparative genomic evidence for a close relationship between the dimorphic prosthecate bacteria Hyphomonas neptunium and Caulobacter crescentus.</title>
        <authorList>
            <person name="Badger J.H."/>
            <person name="Hoover T.R."/>
            <person name="Brun Y.V."/>
            <person name="Weiner R.M."/>
            <person name="Laub M.T."/>
            <person name="Alexandre G."/>
            <person name="Mrazek J."/>
            <person name="Ren Q."/>
            <person name="Paulsen I.T."/>
            <person name="Nelson K.E."/>
            <person name="Khouri H.M."/>
            <person name="Radune D."/>
            <person name="Sosa J."/>
            <person name="Dodson R.J."/>
            <person name="Sullivan S.A."/>
            <person name="Rosovitz M.J."/>
            <person name="Madupu R."/>
            <person name="Brinkac L.M."/>
            <person name="Durkin A.S."/>
            <person name="Daugherty S.C."/>
            <person name="Kothari S.P."/>
            <person name="Giglio M.G."/>
            <person name="Zhou L."/>
            <person name="Haft D.H."/>
            <person name="Selengut J.D."/>
            <person name="Davidsen T.M."/>
            <person name="Yang Q."/>
            <person name="Zafar N."/>
            <person name="Ward N.L."/>
        </authorList>
    </citation>
    <scope>NUCLEOTIDE SEQUENCE [LARGE SCALE GENOMIC DNA]</scope>
    <source>
        <strain evidence="2 3">ATCC 15444</strain>
    </source>
</reference>
<keyword evidence="2" id="KW-0378">Hydrolase</keyword>
<dbReference type="AlphaFoldDB" id="Q0BZ16"/>
<dbReference type="STRING" id="228405.HNE_2587"/>
<protein>
    <submittedName>
        <fullName evidence="2">Serine carboxypeptidase family protein</fullName>
    </submittedName>
</protein>
<evidence type="ECO:0000313" key="3">
    <source>
        <dbReference type="Proteomes" id="UP000001959"/>
    </source>
</evidence>
<dbReference type="GO" id="GO:0004185">
    <property type="term" value="F:serine-type carboxypeptidase activity"/>
    <property type="evidence" value="ECO:0007669"/>
    <property type="project" value="InterPro"/>
</dbReference>
<evidence type="ECO:0000256" key="1">
    <source>
        <dbReference type="SAM" id="SignalP"/>
    </source>
</evidence>
<organism evidence="2 3">
    <name type="scientific">Hyphomonas neptunium (strain ATCC 15444)</name>
    <dbReference type="NCBI Taxonomy" id="228405"/>
    <lineage>
        <taxon>Bacteria</taxon>
        <taxon>Pseudomonadati</taxon>
        <taxon>Pseudomonadota</taxon>
        <taxon>Alphaproteobacteria</taxon>
        <taxon>Hyphomonadales</taxon>
        <taxon>Hyphomonadaceae</taxon>
        <taxon>Hyphomonas</taxon>
    </lineage>
</organism>
<sequence>MRMMSRICTRLPAAAMATLIAACASSAEPAAPVWTVFADGPAQSVQDRFGEAPLAYSVAWSELKLDPEQGETSATISGTAYLVACDCDRTERPVMFLFNGGPGASSSPLHFSMGPKARGKEGEFPDNPYTVLRAADLVFIDPVDTGFSRTHSEDGKARYLGVEGDVDAVNRYIRAWLDGNGRRAAPVLLAGQSYGGTRLSNLVAEVDDLDVRGLVMVSPALDSGAGQTDLGHVFALPTMAATAWRFGRSGIEAESEAEAWDIAREYAETGYLLALQQGDLIAPEEKAAVAADIASMTGLSAGDVLGADLRVDIQFFLENVLSTDGLLVSRLNTGVTSPLPSPDVNSHRPAAANDPSLGLGRSNIILSSEIAKYLSEVTGVQRGEAYRSLNLDANFAWDWRSSAKSPNFYVSAAPVLSQFMQEKERVRLLVFAGYRDLATTLLGTRYALTHNDLPQDRVTLAALPGGHSPYDEETLKAGMADQLFAFIQSAAMTASSNAQESAE</sequence>
<keyword evidence="2" id="KW-0645">Protease</keyword>
<accession>Q0BZ16</accession>
<proteinExistence type="predicted"/>
<dbReference type="InterPro" id="IPR029058">
    <property type="entry name" value="AB_hydrolase_fold"/>
</dbReference>
<dbReference type="eggNOG" id="COG2939">
    <property type="taxonomic scope" value="Bacteria"/>
</dbReference>
<gene>
    <name evidence="2" type="ordered locus">HNE_2587</name>
</gene>
<feature type="signal peptide" evidence="1">
    <location>
        <begin position="1"/>
        <end position="26"/>
    </location>
</feature>
<dbReference type="KEGG" id="hne:HNE_2587"/>
<dbReference type="EMBL" id="CP000158">
    <property type="protein sequence ID" value="ABI75817.1"/>
    <property type="molecule type" value="Genomic_DNA"/>
</dbReference>